<dbReference type="GO" id="GO:0055085">
    <property type="term" value="P:transmembrane transport"/>
    <property type="evidence" value="ECO:0007669"/>
    <property type="project" value="InterPro"/>
</dbReference>
<evidence type="ECO:0000313" key="7">
    <source>
        <dbReference type="Proteomes" id="UP000186819"/>
    </source>
</evidence>
<dbReference type="NCBIfam" id="TIGR00787">
    <property type="entry name" value="dctP"/>
    <property type="match status" value="1"/>
</dbReference>
<gene>
    <name evidence="6" type="ORF">SAMN05421829_12117</name>
</gene>
<feature type="chain" id="PRO_5012455915" evidence="5">
    <location>
        <begin position="24"/>
        <end position="325"/>
    </location>
</feature>
<evidence type="ECO:0000256" key="3">
    <source>
        <dbReference type="ARBA" id="ARBA00022448"/>
    </source>
</evidence>
<protein>
    <submittedName>
        <fullName evidence="6">Tripartite ATP-independent transporter solute receptor, DctP family</fullName>
    </submittedName>
</protein>
<name>A0A1N7C0Q7_9RHOO</name>
<dbReference type="Proteomes" id="UP000186819">
    <property type="component" value="Unassembled WGS sequence"/>
</dbReference>
<dbReference type="InterPro" id="IPR018389">
    <property type="entry name" value="DctP_fam"/>
</dbReference>
<dbReference type="PANTHER" id="PTHR33376:SF4">
    <property type="entry name" value="SIALIC ACID-BINDING PERIPLASMIC PROTEIN SIAP"/>
    <property type="match status" value="1"/>
</dbReference>
<evidence type="ECO:0000256" key="2">
    <source>
        <dbReference type="ARBA" id="ARBA00009023"/>
    </source>
</evidence>
<dbReference type="PIRSF" id="PIRSF006470">
    <property type="entry name" value="DctB"/>
    <property type="match status" value="1"/>
</dbReference>
<dbReference type="RefSeq" id="WP_076604171.1">
    <property type="nucleotide sequence ID" value="NZ_FTMD01000021.1"/>
</dbReference>
<dbReference type="STRING" id="34027.SAMN05421829_12117"/>
<dbReference type="Gene3D" id="3.40.190.170">
    <property type="entry name" value="Bacterial extracellular solute-binding protein, family 7"/>
    <property type="match status" value="1"/>
</dbReference>
<dbReference type="CDD" id="cd13603">
    <property type="entry name" value="PBP2_TRAP_Siap_TeaA_like"/>
    <property type="match status" value="1"/>
</dbReference>
<dbReference type="InterPro" id="IPR004682">
    <property type="entry name" value="TRAP_DctP"/>
</dbReference>
<reference evidence="7" key="1">
    <citation type="submission" date="2017-01" db="EMBL/GenBank/DDBJ databases">
        <authorList>
            <person name="Varghese N."/>
            <person name="Submissions S."/>
        </authorList>
    </citation>
    <scope>NUCLEOTIDE SEQUENCE [LARGE SCALE GENOMIC DNA]</scope>
    <source>
        <strain evidence="7">ATCC 51758</strain>
    </source>
</reference>
<evidence type="ECO:0000256" key="4">
    <source>
        <dbReference type="ARBA" id="ARBA00022729"/>
    </source>
</evidence>
<comment type="subcellular location">
    <subcellularLocation>
        <location evidence="1">Cell envelope</location>
    </subcellularLocation>
</comment>
<keyword evidence="3" id="KW-0813">Transport</keyword>
<dbReference type="GO" id="GO:0030288">
    <property type="term" value="C:outer membrane-bounded periplasmic space"/>
    <property type="evidence" value="ECO:0007669"/>
    <property type="project" value="InterPro"/>
</dbReference>
<dbReference type="InterPro" id="IPR038404">
    <property type="entry name" value="TRAP_DctP_sf"/>
</dbReference>
<dbReference type="PANTHER" id="PTHR33376">
    <property type="match status" value="1"/>
</dbReference>
<feature type="signal peptide" evidence="5">
    <location>
        <begin position="1"/>
        <end position="23"/>
    </location>
</feature>
<dbReference type="SUPFAM" id="SSF53850">
    <property type="entry name" value="Periplasmic binding protein-like II"/>
    <property type="match status" value="1"/>
</dbReference>
<evidence type="ECO:0000313" key="6">
    <source>
        <dbReference type="EMBL" id="SIR57221.1"/>
    </source>
</evidence>
<keyword evidence="7" id="KW-1185">Reference proteome</keyword>
<sequence length="325" mass="35326">MNRRTFQIAALALSATLAFPAMAQTVKLTLGHGAAPSNPRNEAAVKFAETVKARTNGRYEIQVAHSAQLGDDAAMVTALRSGTLDMSANSQGAMSAVVPEYNALGLPFLFSDIQQAWQLLDGPVGEELAKRTAAKGMVVLGYWDNGIRHITNSKRPIKAPADLKGLKIRTPPDAMTVDIMQALGADAQQIKFSELYVALQQGVVDGQENPLANIAASKIYEVQKYLSLTGHKYESTPFLISKRTWDRLAAADQKVFMEAAAEATQMQRKLSKEADEKLAGELKAKGVQIDTVDRKAFVDATRTVYDKWSAGDTGDFVKRAVQQVR</sequence>
<proteinExistence type="inferred from homology"/>
<accession>A0A1N7C0Q7</accession>
<evidence type="ECO:0000256" key="5">
    <source>
        <dbReference type="SAM" id="SignalP"/>
    </source>
</evidence>
<comment type="similarity">
    <text evidence="2">Belongs to the bacterial solute-binding protein 7 family.</text>
</comment>
<organism evidence="6 7">
    <name type="scientific">Aromatoleum tolulyticum</name>
    <dbReference type="NCBI Taxonomy" id="34027"/>
    <lineage>
        <taxon>Bacteria</taxon>
        <taxon>Pseudomonadati</taxon>
        <taxon>Pseudomonadota</taxon>
        <taxon>Betaproteobacteria</taxon>
        <taxon>Rhodocyclales</taxon>
        <taxon>Rhodocyclaceae</taxon>
        <taxon>Aromatoleum</taxon>
    </lineage>
</organism>
<dbReference type="NCBIfam" id="NF037995">
    <property type="entry name" value="TRAP_S1"/>
    <property type="match status" value="1"/>
</dbReference>
<dbReference type="Pfam" id="PF03480">
    <property type="entry name" value="DctP"/>
    <property type="match status" value="1"/>
</dbReference>
<evidence type="ECO:0000256" key="1">
    <source>
        <dbReference type="ARBA" id="ARBA00004196"/>
    </source>
</evidence>
<dbReference type="AlphaFoldDB" id="A0A1N7C0Q7"/>
<keyword evidence="4 5" id="KW-0732">Signal</keyword>
<dbReference type="EMBL" id="FTMD01000021">
    <property type="protein sequence ID" value="SIR57221.1"/>
    <property type="molecule type" value="Genomic_DNA"/>
</dbReference>
<keyword evidence="6" id="KW-0675">Receptor</keyword>
<dbReference type="OrthoDB" id="9794826at2"/>